<dbReference type="SUPFAM" id="SSF48498">
    <property type="entry name" value="Tetracyclin repressor-like, C-terminal domain"/>
    <property type="match status" value="1"/>
</dbReference>
<dbReference type="InterPro" id="IPR001647">
    <property type="entry name" value="HTH_TetR"/>
</dbReference>
<dbReference type="PANTHER" id="PTHR43479:SF11">
    <property type="entry name" value="ACREF_ENVCD OPERON REPRESSOR-RELATED"/>
    <property type="match status" value="1"/>
</dbReference>
<evidence type="ECO:0000313" key="6">
    <source>
        <dbReference type="Proteomes" id="UP000602076"/>
    </source>
</evidence>
<proteinExistence type="predicted"/>
<organism evidence="5 6">
    <name type="scientific">Peribacillus faecalis</name>
    <dbReference type="NCBI Taxonomy" id="2772559"/>
    <lineage>
        <taxon>Bacteria</taxon>
        <taxon>Bacillati</taxon>
        <taxon>Bacillota</taxon>
        <taxon>Bacilli</taxon>
        <taxon>Bacillales</taxon>
        <taxon>Bacillaceae</taxon>
        <taxon>Peribacillus</taxon>
    </lineage>
</organism>
<dbReference type="AlphaFoldDB" id="A0A927H979"/>
<dbReference type="PROSITE" id="PS01081">
    <property type="entry name" value="HTH_TETR_1"/>
    <property type="match status" value="1"/>
</dbReference>
<dbReference type="Proteomes" id="UP000602076">
    <property type="component" value="Unassembled WGS sequence"/>
</dbReference>
<evidence type="ECO:0000313" key="5">
    <source>
        <dbReference type="EMBL" id="MBD3107300.1"/>
    </source>
</evidence>
<dbReference type="InterPro" id="IPR009057">
    <property type="entry name" value="Homeodomain-like_sf"/>
</dbReference>
<keyword evidence="2 3" id="KW-0238">DNA-binding</keyword>
<dbReference type="PANTHER" id="PTHR43479">
    <property type="entry name" value="ACREF/ENVCD OPERON REPRESSOR-RELATED"/>
    <property type="match status" value="1"/>
</dbReference>
<gene>
    <name evidence="5" type="ORF">IEO70_02895</name>
</gene>
<dbReference type="GO" id="GO:0003677">
    <property type="term" value="F:DNA binding"/>
    <property type="evidence" value="ECO:0007669"/>
    <property type="project" value="UniProtKB-UniRule"/>
</dbReference>
<sequence>MSNEHLMPKTNRGIQTRNKLLRSAEYIIGKEGYHQSSITEITKHAGVSLGNFYTYFESKYQIFEALLLDMQGELMHKLKRRTAGLENRIEIEREGFKAFFEFLKARPYWLSLFPQAEYVDKELHRRIIEKFAKPYIARLEDSIANGEIRAVNAEMLVYSFMGITNYIGLKWVLWDEKEVDDQLIDEVMDFIKYGIMPNESSN</sequence>
<name>A0A927H979_9BACI</name>
<dbReference type="EMBL" id="JACXSI010000005">
    <property type="protein sequence ID" value="MBD3107300.1"/>
    <property type="molecule type" value="Genomic_DNA"/>
</dbReference>
<dbReference type="Gene3D" id="1.10.357.10">
    <property type="entry name" value="Tetracycline Repressor, domain 2"/>
    <property type="match status" value="1"/>
</dbReference>
<evidence type="ECO:0000256" key="1">
    <source>
        <dbReference type="ARBA" id="ARBA00022491"/>
    </source>
</evidence>
<protein>
    <submittedName>
        <fullName evidence="5">TetR/AcrR family transcriptional regulator</fullName>
    </submittedName>
</protein>
<dbReference type="Pfam" id="PF00440">
    <property type="entry name" value="TetR_N"/>
    <property type="match status" value="1"/>
</dbReference>
<dbReference type="InterPro" id="IPR050624">
    <property type="entry name" value="HTH-type_Tx_Regulator"/>
</dbReference>
<dbReference type="InterPro" id="IPR023772">
    <property type="entry name" value="DNA-bd_HTH_TetR-type_CS"/>
</dbReference>
<dbReference type="PRINTS" id="PR00455">
    <property type="entry name" value="HTHTETR"/>
</dbReference>
<comment type="caution">
    <text evidence="5">The sequence shown here is derived from an EMBL/GenBank/DDBJ whole genome shotgun (WGS) entry which is preliminary data.</text>
</comment>
<evidence type="ECO:0000259" key="4">
    <source>
        <dbReference type="PROSITE" id="PS50977"/>
    </source>
</evidence>
<evidence type="ECO:0000256" key="2">
    <source>
        <dbReference type="ARBA" id="ARBA00023125"/>
    </source>
</evidence>
<evidence type="ECO:0000256" key="3">
    <source>
        <dbReference type="PROSITE-ProRule" id="PRU00335"/>
    </source>
</evidence>
<reference evidence="5" key="1">
    <citation type="submission" date="2020-09" db="EMBL/GenBank/DDBJ databases">
        <title>Bacillus faecalis sp. nov., a moderately halophilic bacterium isolated from cow faeces.</title>
        <authorList>
            <person name="Jiang L."/>
            <person name="Lee J."/>
        </authorList>
    </citation>
    <scope>NUCLEOTIDE SEQUENCE</scope>
    <source>
        <strain evidence="5">AGMB 02131</strain>
    </source>
</reference>
<dbReference type="SUPFAM" id="SSF46689">
    <property type="entry name" value="Homeodomain-like"/>
    <property type="match status" value="1"/>
</dbReference>
<dbReference type="RefSeq" id="WP_190996847.1">
    <property type="nucleotide sequence ID" value="NZ_JACXSI010000005.1"/>
</dbReference>
<keyword evidence="1" id="KW-0678">Repressor</keyword>
<accession>A0A927H979</accession>
<feature type="DNA-binding region" description="H-T-H motif" evidence="3">
    <location>
        <begin position="37"/>
        <end position="56"/>
    </location>
</feature>
<feature type="domain" description="HTH tetR-type" evidence="4">
    <location>
        <begin position="14"/>
        <end position="74"/>
    </location>
</feature>
<dbReference type="InterPro" id="IPR036271">
    <property type="entry name" value="Tet_transcr_reg_TetR-rel_C_sf"/>
</dbReference>
<dbReference type="PROSITE" id="PS50977">
    <property type="entry name" value="HTH_TETR_2"/>
    <property type="match status" value="1"/>
</dbReference>
<keyword evidence="6" id="KW-1185">Reference proteome</keyword>